<keyword evidence="1" id="KW-1133">Transmembrane helix</keyword>
<organism evidence="2 5">
    <name type="scientific">Enterocloster aldenensis</name>
    <dbReference type="NCBI Taxonomy" id="358742"/>
    <lineage>
        <taxon>Bacteria</taxon>
        <taxon>Bacillati</taxon>
        <taxon>Bacillota</taxon>
        <taxon>Clostridia</taxon>
        <taxon>Lachnospirales</taxon>
        <taxon>Lachnospiraceae</taxon>
        <taxon>Enterocloster</taxon>
    </lineage>
</organism>
<gene>
    <name evidence="3" type="ORF">G5B36_11710</name>
    <name evidence="2" type="ORF">L0N08_04855</name>
</gene>
<evidence type="ECO:0000313" key="5">
    <source>
        <dbReference type="Proteomes" id="UP001299608"/>
    </source>
</evidence>
<dbReference type="Proteomes" id="UP000669239">
    <property type="component" value="Unassembled WGS sequence"/>
</dbReference>
<keyword evidence="4" id="KW-1185">Reference proteome</keyword>
<keyword evidence="1" id="KW-0812">Transmembrane</keyword>
<dbReference type="Proteomes" id="UP001299608">
    <property type="component" value="Unassembled WGS sequence"/>
</dbReference>
<sequence>MHWKKIIAPVIITTLLVLWFAFYLCIWTIAPIPLLLKLVLCLIFMGLIGVSIYNLVCRILEIRSGEEDDLSKY</sequence>
<dbReference type="RefSeq" id="WP_117558093.1">
    <property type="nucleotide sequence ID" value="NZ_BAABZL010000001.1"/>
</dbReference>
<comment type="caution">
    <text evidence="2">The sequence shown here is derived from an EMBL/GenBank/DDBJ whole genome shotgun (WGS) entry which is preliminary data.</text>
</comment>
<reference evidence="2" key="3">
    <citation type="submission" date="2022-01" db="EMBL/GenBank/DDBJ databases">
        <title>Collection of gut derived symbiotic bacterial strains cultured from healthy donors.</title>
        <authorList>
            <person name="Lin H."/>
            <person name="Kohout C."/>
            <person name="Waligurski E."/>
            <person name="Pamer E.G."/>
        </authorList>
    </citation>
    <scope>NUCLEOTIDE SEQUENCE</scope>
    <source>
        <strain evidence="2">DFI.6.55</strain>
    </source>
</reference>
<evidence type="ECO:0000313" key="4">
    <source>
        <dbReference type="Proteomes" id="UP000669239"/>
    </source>
</evidence>
<accession>A0AAW5BL83</accession>
<reference evidence="3 4" key="1">
    <citation type="journal article" date="2020" name="Cell Host Microbe">
        <title>Functional and Genomic Variation between Human-Derived Isolates of Lachnospiraceae Reveals Inter- and Intra-Species Diversity.</title>
        <authorList>
            <person name="Sorbara M.T."/>
            <person name="Littmann E.R."/>
            <person name="Fontana E."/>
            <person name="Moody T.U."/>
            <person name="Kohout C.E."/>
            <person name="Gjonbalaj M."/>
            <person name="Eaton V."/>
            <person name="Seok R."/>
            <person name="Leiner I.M."/>
            <person name="Pamer E.G."/>
        </authorList>
    </citation>
    <scope>NUCLEOTIDE SEQUENCE [LARGE SCALE GENOMIC DNA]</scope>
    <source>
        <strain evidence="3 4">MSK.1.17</strain>
    </source>
</reference>
<feature type="transmembrane region" description="Helical" evidence="1">
    <location>
        <begin position="7"/>
        <end position="29"/>
    </location>
</feature>
<name>A0AAW5BL83_9FIRM</name>
<feature type="transmembrane region" description="Helical" evidence="1">
    <location>
        <begin position="35"/>
        <end position="56"/>
    </location>
</feature>
<reference evidence="3" key="2">
    <citation type="submission" date="2020-02" db="EMBL/GenBank/DDBJ databases">
        <authorList>
            <person name="Littmann E."/>
            <person name="Sorbara M."/>
        </authorList>
    </citation>
    <scope>NUCLEOTIDE SEQUENCE</scope>
    <source>
        <strain evidence="3">MSK.1.17</strain>
    </source>
</reference>
<evidence type="ECO:0000313" key="2">
    <source>
        <dbReference type="EMBL" id="MCG4744733.1"/>
    </source>
</evidence>
<dbReference type="EMBL" id="JAKNGE010000005">
    <property type="protein sequence ID" value="MCG4744733.1"/>
    <property type="molecule type" value="Genomic_DNA"/>
</dbReference>
<evidence type="ECO:0000313" key="3">
    <source>
        <dbReference type="EMBL" id="NSJ49368.1"/>
    </source>
</evidence>
<dbReference type="EMBL" id="JAAITT010000014">
    <property type="protein sequence ID" value="NSJ49368.1"/>
    <property type="molecule type" value="Genomic_DNA"/>
</dbReference>
<dbReference type="GeneID" id="97206881"/>
<protein>
    <submittedName>
        <fullName evidence="2">Uncharacterized protein</fullName>
    </submittedName>
</protein>
<dbReference type="AlphaFoldDB" id="A0AAW5BL83"/>
<keyword evidence="1" id="KW-0472">Membrane</keyword>
<evidence type="ECO:0000256" key="1">
    <source>
        <dbReference type="SAM" id="Phobius"/>
    </source>
</evidence>
<proteinExistence type="predicted"/>